<comment type="caution">
    <text evidence="1">The sequence shown here is derived from an EMBL/GenBank/DDBJ whole genome shotgun (WGS) entry which is preliminary data.</text>
</comment>
<sequence>MIASPPAKKHKIKVQIDPEKPIEVHSYLMKLKEDNKLELGPLQRSEEMSVEEWMEKCYPRIFRVFRQNPKEFFQFSGKSKQNEILYCKYWLFLFEMRNIVSIDYGVSPDCVESSGKVIGTLEMQGFDCRFMRSEMVVVLDFLFAGTQDGLLHKKVKIGD</sequence>
<dbReference type="AlphaFoldDB" id="A0A6A6K8Q5"/>
<proteinExistence type="predicted"/>
<dbReference type="EMBL" id="JAAGAX010000018">
    <property type="protein sequence ID" value="KAF2284553.1"/>
    <property type="molecule type" value="Genomic_DNA"/>
</dbReference>
<organism evidence="1 2">
    <name type="scientific">Hevea brasiliensis</name>
    <name type="common">Para rubber tree</name>
    <name type="synonym">Siphonia brasiliensis</name>
    <dbReference type="NCBI Taxonomy" id="3981"/>
    <lineage>
        <taxon>Eukaryota</taxon>
        <taxon>Viridiplantae</taxon>
        <taxon>Streptophyta</taxon>
        <taxon>Embryophyta</taxon>
        <taxon>Tracheophyta</taxon>
        <taxon>Spermatophyta</taxon>
        <taxon>Magnoliopsida</taxon>
        <taxon>eudicotyledons</taxon>
        <taxon>Gunneridae</taxon>
        <taxon>Pentapetalae</taxon>
        <taxon>rosids</taxon>
        <taxon>fabids</taxon>
        <taxon>Malpighiales</taxon>
        <taxon>Euphorbiaceae</taxon>
        <taxon>Crotonoideae</taxon>
        <taxon>Micrandreae</taxon>
        <taxon>Hevea</taxon>
    </lineage>
</organism>
<accession>A0A6A6K8Q5</accession>
<dbReference type="Proteomes" id="UP000467840">
    <property type="component" value="Chromosome 12"/>
</dbReference>
<reference evidence="1 2" key="1">
    <citation type="journal article" date="2020" name="Mol. Plant">
        <title>The Chromosome-Based Rubber Tree Genome Provides New Insights into Spurge Genome Evolution and Rubber Biosynthesis.</title>
        <authorList>
            <person name="Liu J."/>
            <person name="Shi C."/>
            <person name="Shi C.C."/>
            <person name="Li W."/>
            <person name="Zhang Q.J."/>
            <person name="Zhang Y."/>
            <person name="Li K."/>
            <person name="Lu H.F."/>
            <person name="Shi C."/>
            <person name="Zhu S.T."/>
            <person name="Xiao Z.Y."/>
            <person name="Nan H."/>
            <person name="Yue Y."/>
            <person name="Zhu X.G."/>
            <person name="Wu Y."/>
            <person name="Hong X.N."/>
            <person name="Fan G.Y."/>
            <person name="Tong Y."/>
            <person name="Zhang D."/>
            <person name="Mao C.L."/>
            <person name="Liu Y.L."/>
            <person name="Hao S.J."/>
            <person name="Liu W.Q."/>
            <person name="Lv M.Q."/>
            <person name="Zhang H.B."/>
            <person name="Liu Y."/>
            <person name="Hu-Tang G.R."/>
            <person name="Wang J.P."/>
            <person name="Wang J.H."/>
            <person name="Sun Y.H."/>
            <person name="Ni S.B."/>
            <person name="Chen W.B."/>
            <person name="Zhang X.C."/>
            <person name="Jiao Y.N."/>
            <person name="Eichler E.E."/>
            <person name="Li G.H."/>
            <person name="Liu X."/>
            <person name="Gao L.Z."/>
        </authorList>
    </citation>
    <scope>NUCLEOTIDE SEQUENCE [LARGE SCALE GENOMIC DNA]</scope>
    <source>
        <strain evidence="2">cv. GT1</strain>
        <tissue evidence="1">Leaf</tissue>
    </source>
</reference>
<evidence type="ECO:0000313" key="2">
    <source>
        <dbReference type="Proteomes" id="UP000467840"/>
    </source>
</evidence>
<name>A0A6A6K8Q5_HEVBR</name>
<evidence type="ECO:0000313" key="1">
    <source>
        <dbReference type="EMBL" id="KAF2284553.1"/>
    </source>
</evidence>
<protein>
    <submittedName>
        <fullName evidence="1">Uncharacterized protein</fullName>
    </submittedName>
</protein>
<gene>
    <name evidence="1" type="ORF">GH714_026931</name>
</gene>
<keyword evidence="2" id="KW-1185">Reference proteome</keyword>